<feature type="signal peptide" evidence="1">
    <location>
        <begin position="1"/>
        <end position="23"/>
    </location>
</feature>
<evidence type="ECO:0000313" key="2">
    <source>
        <dbReference type="EMBL" id="OIQ49759.1"/>
    </source>
</evidence>
<comment type="caution">
    <text evidence="2">The sequence shown here is derived from an EMBL/GenBank/DDBJ whole genome shotgun (WGS) entry which is preliminary data.</text>
</comment>
<protein>
    <recommendedName>
        <fullName evidence="4">Lipoprotein</fullName>
    </recommendedName>
</protein>
<sequence length="339" mass="37781">MKPIRIMSLLFLAVFLVGCGPTAKCPPRPEATAQVAPATPLPFRVGRLTYLPAPDGERMEDKMIFEPQYLNDLMKITKEALYAPEFNNSRSDAVVNVEIKAKAMLLGTYSAWAPSPSLFAAQYTVTDVATGRTLLQKDYESEQDFIFERTTCTHPANPIRAYQTAVNLVTEQFMHDLAGLTPTPLKDGASARIHGSLLSVSTEVPLTKDNIHWIFNHAKERASGKESYTLNFMARLMSELPTKVSRDIAAGHLFDHDPTTVYTIKIVVPEIAANRGGWFSKERNRFAADAVISKSEKEIGSVELDLDDYDEFESFENILSLYSAKITKYLSEMNGEEAK</sequence>
<dbReference type="Proteomes" id="UP000181901">
    <property type="component" value="Unassembled WGS sequence"/>
</dbReference>
<dbReference type="RefSeq" id="WP_071545248.1">
    <property type="nucleotide sequence ID" value="NZ_LKAQ01000004.1"/>
</dbReference>
<evidence type="ECO:0000256" key="1">
    <source>
        <dbReference type="SAM" id="SignalP"/>
    </source>
</evidence>
<keyword evidence="1" id="KW-0732">Signal</keyword>
<dbReference type="PROSITE" id="PS51257">
    <property type="entry name" value="PROKAR_LIPOPROTEIN"/>
    <property type="match status" value="1"/>
</dbReference>
<reference evidence="2 3" key="1">
    <citation type="submission" date="2015-09" db="EMBL/GenBank/DDBJ databases">
        <title>Genome of Desulfovibrio dechloracetivorans BerOc1, a mercury methylating strain isolated from highly hydrocarbons and metals contaminated coastal sediments.</title>
        <authorList>
            <person name="Goni Urriza M."/>
            <person name="Gassie C."/>
            <person name="Bouchez O."/>
            <person name="Klopp C."/>
            <person name="Ranchou-Peyruse A."/>
            <person name="Remy G."/>
        </authorList>
    </citation>
    <scope>NUCLEOTIDE SEQUENCE [LARGE SCALE GENOMIC DNA]</scope>
    <source>
        <strain evidence="2 3">BerOc1</strain>
    </source>
</reference>
<name>A0A1J5N8Z3_9BACT</name>
<dbReference type="AlphaFoldDB" id="A0A1J5N8Z3"/>
<evidence type="ECO:0008006" key="4">
    <source>
        <dbReference type="Google" id="ProtNLM"/>
    </source>
</evidence>
<gene>
    <name evidence="2" type="ORF">BerOc1_01684</name>
</gene>
<keyword evidence="3" id="KW-1185">Reference proteome</keyword>
<dbReference type="EMBL" id="LKAQ01000004">
    <property type="protein sequence ID" value="OIQ49759.1"/>
    <property type="molecule type" value="Genomic_DNA"/>
</dbReference>
<organism evidence="2 3">
    <name type="scientific">Pseudodesulfovibrio hydrargyri</name>
    <dbReference type="NCBI Taxonomy" id="2125990"/>
    <lineage>
        <taxon>Bacteria</taxon>
        <taxon>Pseudomonadati</taxon>
        <taxon>Thermodesulfobacteriota</taxon>
        <taxon>Desulfovibrionia</taxon>
        <taxon>Desulfovibrionales</taxon>
        <taxon>Desulfovibrionaceae</taxon>
    </lineage>
</organism>
<accession>A0A1J5N8Z3</accession>
<evidence type="ECO:0000313" key="3">
    <source>
        <dbReference type="Proteomes" id="UP000181901"/>
    </source>
</evidence>
<proteinExistence type="predicted"/>
<feature type="chain" id="PRO_5009635611" description="Lipoprotein" evidence="1">
    <location>
        <begin position="24"/>
        <end position="339"/>
    </location>
</feature>